<dbReference type="InterPro" id="IPR013087">
    <property type="entry name" value="Znf_C2H2_type"/>
</dbReference>
<dbReference type="AlphaFoldDB" id="Q179K1"/>
<sequence>MERKRPKVMRWEYPCQKCSAVFYTNKELMHHKAKIHGEHRFNCPVCSKAFHLKAKMLLHLRTHEKNNLKLIIIPADVPFPTCGAEVKPMQAEGLLESVKKFLAGLELP</sequence>
<reference evidence="3" key="1">
    <citation type="submission" date="2005-10" db="EMBL/GenBank/DDBJ databases">
        <authorList>
            <person name="Loftus B.J."/>
            <person name="Nene V.M."/>
            <person name="Hannick L.I."/>
            <person name="Bidwell S."/>
            <person name="Haas B."/>
            <person name="Amedeo P."/>
            <person name="Orvis J."/>
            <person name="Wortman J.R."/>
            <person name="White O.R."/>
            <person name="Salzberg S."/>
            <person name="Shumway M."/>
            <person name="Koo H."/>
            <person name="Zhao Y."/>
            <person name="Holmes M."/>
            <person name="Miller J."/>
            <person name="Schatz M."/>
            <person name="Pop M."/>
            <person name="Pai G."/>
            <person name="Utterback T."/>
            <person name="Rogers Y.-H."/>
            <person name="Kravitz S."/>
            <person name="Fraser C.M."/>
        </authorList>
    </citation>
    <scope>NUCLEOTIDE SEQUENCE</scope>
    <source>
        <strain evidence="3">Liverpool</strain>
    </source>
</reference>
<keyword evidence="1" id="KW-0863">Zinc-finger</keyword>
<dbReference type="PhylomeDB" id="Q179K1"/>
<protein>
    <submittedName>
        <fullName evidence="3">AAEL005563-PA</fullName>
    </submittedName>
</protein>
<dbReference type="Proteomes" id="UP000682892">
    <property type="component" value="Unassembled WGS sequence"/>
</dbReference>
<evidence type="ECO:0000256" key="1">
    <source>
        <dbReference type="PROSITE-ProRule" id="PRU00042"/>
    </source>
</evidence>
<reference evidence="3" key="2">
    <citation type="journal article" date="2007" name="Science">
        <title>Genome sequence of Aedes aegypti, a major arbovirus vector.</title>
        <authorList>
            <person name="Nene V."/>
            <person name="Wortman J.R."/>
            <person name="Lawson D."/>
            <person name="Haas B."/>
            <person name="Kodira C."/>
            <person name="Tu Z.J."/>
            <person name="Loftus B."/>
            <person name="Xi Z."/>
            <person name="Megy K."/>
            <person name="Grabherr M."/>
            <person name="Ren Q."/>
            <person name="Zdobnov E.M."/>
            <person name="Lobo N.F."/>
            <person name="Campbell K.S."/>
            <person name="Brown S.E."/>
            <person name="Bonaldo M.F."/>
            <person name="Zhu J."/>
            <person name="Sinkins S.P."/>
            <person name="Hogenkamp D.G."/>
            <person name="Amedeo P."/>
            <person name="Arensburger P."/>
            <person name="Atkinson P.W."/>
            <person name="Bidwell S."/>
            <person name="Biedler J."/>
            <person name="Birney E."/>
            <person name="Bruggner R.V."/>
            <person name="Costas J."/>
            <person name="Coy M.R."/>
            <person name="Crabtree J."/>
            <person name="Crawford M."/>
            <person name="Debruyn B."/>
            <person name="Decaprio D."/>
            <person name="Eiglmeier K."/>
            <person name="Eisenstadt E."/>
            <person name="El-Dorry H."/>
            <person name="Gelbart W.M."/>
            <person name="Gomes S.L."/>
            <person name="Hammond M."/>
            <person name="Hannick L.I."/>
            <person name="Hogan J.R."/>
            <person name="Holmes M.H."/>
            <person name="Jaffe D."/>
            <person name="Johnston J.S."/>
            <person name="Kennedy R.C."/>
            <person name="Koo H."/>
            <person name="Kravitz S."/>
            <person name="Kriventseva E.V."/>
            <person name="Kulp D."/>
            <person name="Labutti K."/>
            <person name="Lee E."/>
            <person name="Li S."/>
            <person name="Lovin D.D."/>
            <person name="Mao C."/>
            <person name="Mauceli E."/>
            <person name="Menck C.F."/>
            <person name="Miller J.R."/>
            <person name="Montgomery P."/>
            <person name="Mori A."/>
            <person name="Nascimento A.L."/>
            <person name="Naveira H.F."/>
            <person name="Nusbaum C."/>
            <person name="O'leary S."/>
            <person name="Orvis J."/>
            <person name="Pertea M."/>
            <person name="Quesneville H."/>
            <person name="Reidenbach K.R."/>
            <person name="Rogers Y.H."/>
            <person name="Roth C.W."/>
            <person name="Schneider J.R."/>
            <person name="Schatz M."/>
            <person name="Shumway M."/>
            <person name="Stanke M."/>
            <person name="Stinson E.O."/>
            <person name="Tubio J.M."/>
            <person name="Vanzee J.P."/>
            <person name="Verjovski-Almeida S."/>
            <person name="Werner D."/>
            <person name="White O."/>
            <person name="Wyder S."/>
            <person name="Zeng Q."/>
            <person name="Zhao Q."/>
            <person name="Zhao Y."/>
            <person name="Hill C.A."/>
            <person name="Raikhel A.S."/>
            <person name="Soares M.B."/>
            <person name="Knudson D.L."/>
            <person name="Lee N.H."/>
            <person name="Galagan J."/>
            <person name="Salzberg S.L."/>
            <person name="Paulsen I.T."/>
            <person name="Dimopoulos G."/>
            <person name="Collins F.H."/>
            <person name="Birren B."/>
            <person name="Fraser-Liggett C.M."/>
            <person name="Severson D.W."/>
        </authorList>
    </citation>
    <scope>NUCLEOTIDE SEQUENCE [LARGE SCALE GENOMIC DNA]</scope>
    <source>
        <strain evidence="3">Liverpool</strain>
    </source>
</reference>
<reference evidence="3" key="3">
    <citation type="submission" date="2012-09" db="EMBL/GenBank/DDBJ databases">
        <authorList>
            <consortium name="VectorBase"/>
        </authorList>
    </citation>
    <scope>NUCLEOTIDE SEQUENCE</scope>
    <source>
        <strain evidence="3">Liverpool</strain>
    </source>
</reference>
<dbReference type="PROSITE" id="PS50157">
    <property type="entry name" value="ZINC_FINGER_C2H2_2"/>
    <property type="match status" value="2"/>
</dbReference>
<dbReference type="SUPFAM" id="SSF57667">
    <property type="entry name" value="beta-beta-alpha zinc fingers"/>
    <property type="match status" value="1"/>
</dbReference>
<dbReference type="HOGENOM" id="CLU_2199130_0_0_1"/>
<evidence type="ECO:0000259" key="2">
    <source>
        <dbReference type="PROSITE" id="PS50157"/>
    </source>
</evidence>
<dbReference type="InterPro" id="IPR036236">
    <property type="entry name" value="Znf_C2H2_sf"/>
</dbReference>
<dbReference type="VEuPathDB" id="VectorBase:AAEL019570"/>
<dbReference type="GO" id="GO:0008270">
    <property type="term" value="F:zinc ion binding"/>
    <property type="evidence" value="ECO:0007669"/>
    <property type="project" value="UniProtKB-KW"/>
</dbReference>
<gene>
    <name evidence="3" type="ORF">AaeL_AAEL005563</name>
</gene>
<feature type="domain" description="C2H2-type" evidence="2">
    <location>
        <begin position="41"/>
        <end position="68"/>
    </location>
</feature>
<evidence type="ECO:0000313" key="3">
    <source>
        <dbReference type="EMBL" id="EAT42958.1"/>
    </source>
</evidence>
<evidence type="ECO:0000313" key="4">
    <source>
        <dbReference type="Proteomes" id="UP000682892"/>
    </source>
</evidence>
<keyword evidence="1" id="KW-0862">Zinc</keyword>
<accession>Q179K1</accession>
<dbReference type="EMBL" id="CH477348">
    <property type="protein sequence ID" value="EAT42958.1"/>
    <property type="molecule type" value="Genomic_DNA"/>
</dbReference>
<feature type="domain" description="C2H2-type" evidence="2">
    <location>
        <begin position="13"/>
        <end position="41"/>
    </location>
</feature>
<name>Q179K1_AEDAE</name>
<organism evidence="3 4">
    <name type="scientific">Aedes aegypti</name>
    <name type="common">Yellowfever mosquito</name>
    <name type="synonym">Culex aegypti</name>
    <dbReference type="NCBI Taxonomy" id="7159"/>
    <lineage>
        <taxon>Eukaryota</taxon>
        <taxon>Metazoa</taxon>
        <taxon>Ecdysozoa</taxon>
        <taxon>Arthropoda</taxon>
        <taxon>Hexapoda</taxon>
        <taxon>Insecta</taxon>
        <taxon>Pterygota</taxon>
        <taxon>Neoptera</taxon>
        <taxon>Endopterygota</taxon>
        <taxon>Diptera</taxon>
        <taxon>Nematocera</taxon>
        <taxon>Culicoidea</taxon>
        <taxon>Culicidae</taxon>
        <taxon>Culicinae</taxon>
        <taxon>Aedini</taxon>
        <taxon>Aedes</taxon>
        <taxon>Stegomyia</taxon>
    </lineage>
</organism>
<dbReference type="Pfam" id="PF00096">
    <property type="entry name" value="zf-C2H2"/>
    <property type="match status" value="2"/>
</dbReference>
<proteinExistence type="predicted"/>
<dbReference type="PaxDb" id="7159-AAEL005563-PA"/>
<dbReference type="SMART" id="SM00355">
    <property type="entry name" value="ZnF_C2H2"/>
    <property type="match status" value="2"/>
</dbReference>
<dbReference type="Gene3D" id="3.30.160.60">
    <property type="entry name" value="Classic Zinc Finger"/>
    <property type="match status" value="1"/>
</dbReference>
<keyword evidence="1" id="KW-0479">Metal-binding</keyword>
<dbReference type="PROSITE" id="PS00028">
    <property type="entry name" value="ZINC_FINGER_C2H2_1"/>
    <property type="match status" value="2"/>
</dbReference>